<evidence type="ECO:0000256" key="8">
    <source>
        <dbReference type="ARBA" id="ARBA00023125"/>
    </source>
</evidence>
<evidence type="ECO:0000256" key="6">
    <source>
        <dbReference type="ARBA" id="ARBA00023014"/>
    </source>
</evidence>
<reference evidence="14" key="1">
    <citation type="submission" date="2016-07" db="EMBL/GenBank/DDBJ databases">
        <title>Frankia sp. NRRL B-16219 Genome sequencing.</title>
        <authorList>
            <person name="Ghodhbane-Gtari F."/>
            <person name="Swanson E."/>
            <person name="Gueddou A."/>
            <person name="Louati M."/>
            <person name="Nouioui I."/>
            <person name="Hezbri K."/>
            <person name="Abebe-Akele F."/>
            <person name="Simpson S."/>
            <person name="Morris K."/>
            <person name="Thomas K."/>
            <person name="Gtari M."/>
            <person name="Tisa L.S."/>
        </authorList>
    </citation>
    <scope>NUCLEOTIDE SEQUENCE [LARGE SCALE GENOMIC DNA]</scope>
    <source>
        <strain evidence="14">NRRL B-16219</strain>
    </source>
</reference>
<comment type="PTM">
    <text evidence="11">The Fe-S cluster can be nitrosylated by nitric oxide (NO).</text>
</comment>
<dbReference type="GO" id="GO:0005737">
    <property type="term" value="C:cytoplasm"/>
    <property type="evidence" value="ECO:0007669"/>
    <property type="project" value="UniProtKB-SubCell"/>
</dbReference>
<feature type="binding site" evidence="11">
    <location>
        <position position="46"/>
    </location>
    <ligand>
        <name>[4Fe-4S] cluster</name>
        <dbReference type="ChEBI" id="CHEBI:49883"/>
    </ligand>
</feature>
<evidence type="ECO:0000256" key="1">
    <source>
        <dbReference type="ARBA" id="ARBA00004496"/>
    </source>
</evidence>
<keyword evidence="3 11" id="KW-0004">4Fe-4S</keyword>
<dbReference type="GO" id="GO:0051539">
    <property type="term" value="F:4 iron, 4 sulfur cluster binding"/>
    <property type="evidence" value="ECO:0007669"/>
    <property type="project" value="UniProtKB-UniRule"/>
</dbReference>
<dbReference type="GO" id="GO:0035731">
    <property type="term" value="F:dinitrosyl-iron complex binding"/>
    <property type="evidence" value="ECO:0007669"/>
    <property type="project" value="UniProtKB-UniRule"/>
</dbReference>
<accession>A0A1S1RI00</accession>
<evidence type="ECO:0000256" key="3">
    <source>
        <dbReference type="ARBA" id="ARBA00022485"/>
    </source>
</evidence>
<evidence type="ECO:0000256" key="4">
    <source>
        <dbReference type="ARBA" id="ARBA00022723"/>
    </source>
</evidence>
<organism evidence="13 14">
    <name type="scientific">Parafrankia soli</name>
    <dbReference type="NCBI Taxonomy" id="2599596"/>
    <lineage>
        <taxon>Bacteria</taxon>
        <taxon>Bacillati</taxon>
        <taxon>Actinomycetota</taxon>
        <taxon>Actinomycetes</taxon>
        <taxon>Frankiales</taxon>
        <taxon>Frankiaceae</taxon>
        <taxon>Parafrankia</taxon>
    </lineage>
</organism>
<feature type="binding site" evidence="11">
    <location>
        <position position="40"/>
    </location>
    <ligand>
        <name>[4Fe-4S] cluster</name>
        <dbReference type="ChEBI" id="CHEBI:49883"/>
    </ligand>
</feature>
<keyword evidence="4 11" id="KW-0479">Metal-binding</keyword>
<comment type="similarity">
    <text evidence="2 11">Belongs to the WhiB family.</text>
</comment>
<feature type="binding site" evidence="11">
    <location>
        <position position="9"/>
    </location>
    <ligand>
        <name>[4Fe-4S] cluster</name>
        <dbReference type="ChEBI" id="CHEBI:49883"/>
    </ligand>
</feature>
<evidence type="ECO:0000259" key="12">
    <source>
        <dbReference type="PROSITE" id="PS51674"/>
    </source>
</evidence>
<dbReference type="GO" id="GO:0045454">
    <property type="term" value="P:cell redox homeostasis"/>
    <property type="evidence" value="ECO:0007669"/>
    <property type="project" value="TreeGrafter"/>
</dbReference>
<dbReference type="PANTHER" id="PTHR38839:SF6">
    <property type="entry name" value="TRANSCRIPTIONAL REGULATOR WHIB1"/>
    <property type="match status" value="1"/>
</dbReference>
<evidence type="ECO:0000256" key="7">
    <source>
        <dbReference type="ARBA" id="ARBA00023015"/>
    </source>
</evidence>
<gene>
    <name evidence="11" type="primary">whiB</name>
    <name evidence="13" type="ORF">BBK14_30575</name>
</gene>
<comment type="function">
    <text evidence="11">Acts as a transcriptional regulator. Probably redox-responsive. The apo- but not holo-form probably binds DNA.</text>
</comment>
<dbReference type="EMBL" id="MAXA01000015">
    <property type="protein sequence ID" value="OHV44882.1"/>
    <property type="molecule type" value="Genomic_DNA"/>
</dbReference>
<dbReference type="AlphaFoldDB" id="A0A1S1RI00"/>
<evidence type="ECO:0000256" key="2">
    <source>
        <dbReference type="ARBA" id="ARBA00006597"/>
    </source>
</evidence>
<dbReference type="Pfam" id="PF02467">
    <property type="entry name" value="Whib"/>
    <property type="match status" value="1"/>
</dbReference>
<dbReference type="GO" id="GO:0045892">
    <property type="term" value="P:negative regulation of DNA-templated transcription"/>
    <property type="evidence" value="ECO:0007669"/>
    <property type="project" value="TreeGrafter"/>
</dbReference>
<keyword evidence="9 11" id="KW-1015">Disulfide bond</keyword>
<dbReference type="HAMAP" id="MF_01479">
    <property type="entry name" value="WhiB"/>
    <property type="match status" value="1"/>
</dbReference>
<evidence type="ECO:0000313" key="13">
    <source>
        <dbReference type="EMBL" id="OHV44882.1"/>
    </source>
</evidence>
<evidence type="ECO:0000256" key="5">
    <source>
        <dbReference type="ARBA" id="ARBA00023004"/>
    </source>
</evidence>
<feature type="domain" description="4Fe-4S Wbl-type" evidence="12">
    <location>
        <begin position="8"/>
        <end position="70"/>
    </location>
</feature>
<dbReference type="GO" id="GO:0046872">
    <property type="term" value="F:metal ion binding"/>
    <property type="evidence" value="ECO:0007669"/>
    <property type="project" value="UniProtKB-KW"/>
</dbReference>
<sequence>MGWRHHALCRDTDPELFFPEGTSGHAERQTAEAKTICRHCAVRADCLSWALDTGQDAGVWGGLSEKERRALRPVARLTVRTS</sequence>
<keyword evidence="6 11" id="KW-0411">Iron-sulfur</keyword>
<comment type="caution">
    <text evidence="13">The sequence shown here is derived from an EMBL/GenBank/DDBJ whole genome shotgun (WGS) entry which is preliminary data.</text>
</comment>
<evidence type="ECO:0000313" key="14">
    <source>
        <dbReference type="Proteomes" id="UP000179769"/>
    </source>
</evidence>
<protein>
    <recommendedName>
        <fullName evidence="11">Transcriptional regulator WhiB</fullName>
    </recommendedName>
</protein>
<proteinExistence type="inferred from homology"/>
<dbReference type="Proteomes" id="UP000179769">
    <property type="component" value="Unassembled WGS sequence"/>
</dbReference>
<dbReference type="PANTHER" id="PTHR38839">
    <property type="entry name" value="TRANSCRIPTIONAL REGULATOR WHID-RELATED"/>
    <property type="match status" value="1"/>
</dbReference>
<comment type="PTM">
    <text evidence="11">Upon Fe-S cluster removal intramolecular disulfide bonds are formed.</text>
</comment>
<keyword evidence="14" id="KW-1185">Reference proteome</keyword>
<dbReference type="InterPro" id="IPR003482">
    <property type="entry name" value="Whib"/>
</dbReference>
<evidence type="ECO:0000256" key="11">
    <source>
        <dbReference type="HAMAP-Rule" id="MF_01479"/>
    </source>
</evidence>
<dbReference type="GO" id="GO:0003677">
    <property type="term" value="F:DNA binding"/>
    <property type="evidence" value="ECO:0007669"/>
    <property type="project" value="UniProtKB-UniRule"/>
</dbReference>
<evidence type="ECO:0000256" key="10">
    <source>
        <dbReference type="ARBA" id="ARBA00023163"/>
    </source>
</evidence>
<dbReference type="GO" id="GO:0047134">
    <property type="term" value="F:protein-disulfide reductase [NAD(P)H] activity"/>
    <property type="evidence" value="ECO:0007669"/>
    <property type="project" value="TreeGrafter"/>
</dbReference>
<dbReference type="OrthoDB" id="8104048at2"/>
<keyword evidence="5 11" id="KW-0408">Iron</keyword>
<dbReference type="RefSeq" id="WP_071059836.1">
    <property type="nucleotide sequence ID" value="NZ_MAXA01000015.1"/>
</dbReference>
<keyword evidence="11" id="KW-0963">Cytoplasm</keyword>
<keyword evidence="7 11" id="KW-0805">Transcription regulation</keyword>
<feature type="binding site" evidence="11">
    <location>
        <position position="37"/>
    </location>
    <ligand>
        <name>[4Fe-4S] cluster</name>
        <dbReference type="ChEBI" id="CHEBI:49883"/>
    </ligand>
</feature>
<keyword evidence="10 11" id="KW-0804">Transcription</keyword>
<evidence type="ECO:0000256" key="9">
    <source>
        <dbReference type="ARBA" id="ARBA00023157"/>
    </source>
</evidence>
<comment type="cofactor">
    <cofactor evidence="11">
        <name>[4Fe-4S] cluster</name>
        <dbReference type="ChEBI" id="CHEBI:49883"/>
    </cofactor>
    <text evidence="11">Binds 1 [4Fe-4S] cluster per subunit. Following nitrosylation of the [4Fe-4S] cluster binds 1 [4Fe-8(NO)] cluster per subunit.</text>
</comment>
<dbReference type="PROSITE" id="PS51674">
    <property type="entry name" value="4FE4S_WBL"/>
    <property type="match status" value="1"/>
</dbReference>
<comment type="subcellular location">
    <subcellularLocation>
        <location evidence="1 11">Cytoplasm</location>
    </subcellularLocation>
</comment>
<name>A0A1S1RI00_9ACTN</name>
<dbReference type="InterPro" id="IPR034768">
    <property type="entry name" value="4FE4S_WBL"/>
</dbReference>
<keyword evidence="8 11" id="KW-0238">DNA-binding</keyword>